<feature type="domain" description="Peptidase S53" evidence="9">
    <location>
        <begin position="229"/>
        <end position="631"/>
    </location>
</feature>
<dbReference type="InterPro" id="IPR036852">
    <property type="entry name" value="Peptidase_S8/S53_dom_sf"/>
</dbReference>
<dbReference type="Gene3D" id="3.40.50.200">
    <property type="entry name" value="Peptidase S8/S53 domain"/>
    <property type="match status" value="1"/>
</dbReference>
<evidence type="ECO:0000256" key="6">
    <source>
        <dbReference type="ARBA" id="ARBA00022837"/>
    </source>
</evidence>
<evidence type="ECO:0000256" key="2">
    <source>
        <dbReference type="ARBA" id="ARBA00022670"/>
    </source>
</evidence>
<evidence type="ECO:0000256" key="7">
    <source>
        <dbReference type="ARBA" id="ARBA00023145"/>
    </source>
</evidence>
<dbReference type="PATRIC" id="fig|1048834.4.peg.66"/>
<dbReference type="GO" id="GO:0004252">
    <property type="term" value="F:serine-type endopeptidase activity"/>
    <property type="evidence" value="ECO:0007669"/>
    <property type="project" value="InterPro"/>
</dbReference>
<dbReference type="EMBL" id="CP002902">
    <property type="protein sequence ID" value="AEJ42053.1"/>
    <property type="molecule type" value="Genomic_DNA"/>
</dbReference>
<feature type="region of interest" description="Disordered" evidence="8">
    <location>
        <begin position="198"/>
        <end position="225"/>
    </location>
</feature>
<dbReference type="MEROPS" id="S53.004"/>
<dbReference type="GO" id="GO:0008240">
    <property type="term" value="F:tripeptidyl-peptidase activity"/>
    <property type="evidence" value="ECO:0007669"/>
    <property type="project" value="TreeGrafter"/>
</dbReference>
<keyword evidence="6" id="KW-0106">Calcium</keyword>
<evidence type="ECO:0000313" key="11">
    <source>
        <dbReference type="Proteomes" id="UP000000292"/>
    </source>
</evidence>
<keyword evidence="3" id="KW-0479">Metal-binding</keyword>
<proteinExistence type="predicted"/>
<feature type="compositionally biased region" description="Polar residues" evidence="8">
    <location>
        <begin position="213"/>
        <end position="225"/>
    </location>
</feature>
<evidence type="ECO:0000256" key="5">
    <source>
        <dbReference type="ARBA" id="ARBA00022825"/>
    </source>
</evidence>
<evidence type="ECO:0000256" key="4">
    <source>
        <dbReference type="ARBA" id="ARBA00022801"/>
    </source>
</evidence>
<reference evidence="10 11" key="1">
    <citation type="journal article" date="2011" name="J. Bacteriol.">
        <title>Complete Genome Sequence of Alicyclobacillus acidocaldarius Strain Tc-4-1.</title>
        <authorList>
            <person name="Chen Y."/>
            <person name="He Y."/>
            <person name="Zhang B."/>
            <person name="Yang J."/>
            <person name="Li W."/>
            <person name="Dong Z."/>
            <person name="Hu S."/>
        </authorList>
    </citation>
    <scope>NUCLEOTIDE SEQUENCE [LARGE SCALE GENOMIC DNA]</scope>
    <source>
        <strain evidence="10 11">Tc-4-1</strain>
    </source>
</reference>
<reference evidence="11" key="2">
    <citation type="submission" date="2011-06" db="EMBL/GenBank/DDBJ databases">
        <title>The complete genome sequence of Alicyclobacillus acidocaldarius sp. Tc-4-1.</title>
        <authorList>
            <person name="Chen Y."/>
            <person name="He Y."/>
            <person name="Dong Z."/>
            <person name="Hu S."/>
        </authorList>
    </citation>
    <scope>NUCLEOTIDE SEQUENCE [LARGE SCALE GENOMIC DNA]</scope>
    <source>
        <strain evidence="11">Tc-4-1</strain>
    </source>
</reference>
<dbReference type="HOGENOM" id="CLU_012501_1_0_9"/>
<organism evidence="10 11">
    <name type="scientific">Alicyclobacillus acidocaldarius (strain Tc-4-1)</name>
    <name type="common">Bacillus acidocaldarius</name>
    <dbReference type="NCBI Taxonomy" id="1048834"/>
    <lineage>
        <taxon>Bacteria</taxon>
        <taxon>Bacillati</taxon>
        <taxon>Bacillota</taxon>
        <taxon>Bacilli</taxon>
        <taxon>Bacillales</taxon>
        <taxon>Alicyclobacillaceae</taxon>
        <taxon>Alicyclobacillus</taxon>
    </lineage>
</organism>
<dbReference type="CDD" id="cd11377">
    <property type="entry name" value="Pro-peptidase_S53"/>
    <property type="match status" value="1"/>
</dbReference>
<dbReference type="SMART" id="SM00944">
    <property type="entry name" value="Pro-kuma_activ"/>
    <property type="match status" value="1"/>
</dbReference>
<dbReference type="PANTHER" id="PTHR14218:SF15">
    <property type="entry name" value="TRIPEPTIDYL-PEPTIDASE 1"/>
    <property type="match status" value="1"/>
</dbReference>
<evidence type="ECO:0000313" key="10">
    <source>
        <dbReference type="EMBL" id="AEJ42053.1"/>
    </source>
</evidence>
<keyword evidence="4" id="KW-0378">Hydrolase</keyword>
<dbReference type="STRING" id="1048834.TC41_0074"/>
<dbReference type="GO" id="GO:0046872">
    <property type="term" value="F:metal ion binding"/>
    <property type="evidence" value="ECO:0007669"/>
    <property type="project" value="UniProtKB-KW"/>
</dbReference>
<keyword evidence="7" id="KW-0865">Zymogen</keyword>
<dbReference type="AlphaFoldDB" id="F8II94"/>
<comment type="cofactor">
    <cofactor evidence="1">
        <name>Ca(2+)</name>
        <dbReference type="ChEBI" id="CHEBI:29108"/>
    </cofactor>
</comment>
<evidence type="ECO:0000256" key="8">
    <source>
        <dbReference type="SAM" id="MobiDB-lite"/>
    </source>
</evidence>
<name>F8II94_ALIAT</name>
<dbReference type="Pfam" id="PF09286">
    <property type="entry name" value="Pro-kuma_activ"/>
    <property type="match status" value="1"/>
</dbReference>
<dbReference type="SUPFAM" id="SSF52743">
    <property type="entry name" value="Subtilisin-like"/>
    <property type="match status" value="1"/>
</dbReference>
<dbReference type="PANTHER" id="PTHR14218">
    <property type="entry name" value="PROTEASE S8 TRIPEPTIDYL PEPTIDASE I CLN2"/>
    <property type="match status" value="1"/>
</dbReference>
<keyword evidence="2" id="KW-0645">Protease</keyword>
<keyword evidence="5" id="KW-0720">Serine protease</keyword>
<dbReference type="KEGG" id="aad:TC41_0074"/>
<accession>F8II94</accession>
<dbReference type="eggNOG" id="COG4934">
    <property type="taxonomic scope" value="Bacteria"/>
</dbReference>
<dbReference type="PROSITE" id="PS51695">
    <property type="entry name" value="SEDOLISIN"/>
    <property type="match status" value="1"/>
</dbReference>
<dbReference type="SUPFAM" id="SSF54897">
    <property type="entry name" value="Protease propeptides/inhibitors"/>
    <property type="match status" value="1"/>
</dbReference>
<gene>
    <name evidence="10" type="ordered locus">TC41_0074</name>
</gene>
<evidence type="ECO:0000259" key="9">
    <source>
        <dbReference type="PROSITE" id="PS51695"/>
    </source>
</evidence>
<dbReference type="Proteomes" id="UP000000292">
    <property type="component" value="Chromosome"/>
</dbReference>
<protein>
    <submittedName>
        <fullName evidence="10">Peptidase S53 propeptide</fullName>
    </submittedName>
</protein>
<sequence length="632" mass="66893">MSGGVLVGLWKQLAFGLPAALGMLAVGVPTMDADAVQAAPLANPSTENAQDLGPANASQTVTASVILRVQNPTALQNYIQQTETPGSAQYHKFLTTSQFAAQFAPSSQTIQQIEQELQQYGLQVVNVSADHLDLQVQGTIQQFDHAFNTVIDLFKANGQVFRAPKKPPQIPVALLTNVLAVVGLDTANAAQSLTVKTPNVSGMPSPKAVLPQGGSTATGTPGSYTVGDTANRYDINPLYQQGITGKGETVGIVTLSSFNPQDAYTYWKGIGLHVAQNRIQMVNVDGGGQMDDGSVETALDVEQAGGIAPSSNVVVYDAPNTDQGFIDAFYQAVSDNQVDSLSVSWGQPEIDYLPQMNQGQSYVDELLAFTQAFMEAAAQGISVYAAAGDSGAYDTARDFPPSQGFSTPLTVDFPASDPFVTAAGGTTVPFSATFSLGTVNITQEQPWSWQYLQNLGYQGLFPIGTGGGVSVIFPRPWYQFGVSGVQNSAANQAFTDSQGILYGSPFTYNLPRNYPGRNLPDLSMDADPETGYLVYWSAGGGWLAGYGGTSFVAPQLNGITALIDQYVGGRVGFLDPVFYRLMQQNGYGANQPFNDLTTGNNWYWSAVPGYDPASGIGTPNVANLAQAIKSMG</sequence>
<dbReference type="GO" id="GO:0006508">
    <property type="term" value="P:proteolysis"/>
    <property type="evidence" value="ECO:0007669"/>
    <property type="project" value="UniProtKB-KW"/>
</dbReference>
<dbReference type="InterPro" id="IPR050819">
    <property type="entry name" value="Tripeptidyl-peptidase_I"/>
</dbReference>
<evidence type="ECO:0000256" key="3">
    <source>
        <dbReference type="ARBA" id="ARBA00022723"/>
    </source>
</evidence>
<dbReference type="InterPro" id="IPR030400">
    <property type="entry name" value="Sedolisin_dom"/>
</dbReference>
<dbReference type="CDD" id="cd04056">
    <property type="entry name" value="Peptidases_S53"/>
    <property type="match status" value="1"/>
</dbReference>
<evidence type="ECO:0000256" key="1">
    <source>
        <dbReference type="ARBA" id="ARBA00001913"/>
    </source>
</evidence>
<dbReference type="InterPro" id="IPR015366">
    <property type="entry name" value="S53_propep"/>
</dbReference>